<dbReference type="Gene3D" id="3.40.50.300">
    <property type="entry name" value="P-loop containing nucleotide triphosphate hydrolases"/>
    <property type="match status" value="1"/>
</dbReference>
<dbReference type="EMBL" id="QJKI01000004">
    <property type="protein sequence ID" value="PXX80237.1"/>
    <property type="molecule type" value="Genomic_DNA"/>
</dbReference>
<name>A0A318LF40_9NEIS</name>
<keyword evidence="2" id="KW-1185">Reference proteome</keyword>
<evidence type="ECO:0000313" key="2">
    <source>
        <dbReference type="Proteomes" id="UP000247555"/>
    </source>
</evidence>
<evidence type="ECO:0000313" key="1">
    <source>
        <dbReference type="EMBL" id="PXX80237.1"/>
    </source>
</evidence>
<reference evidence="1 2" key="1">
    <citation type="submission" date="2018-05" db="EMBL/GenBank/DDBJ databases">
        <title>Genomic Encyclopedia of Type Strains, Phase IV (KMG-IV): sequencing the most valuable type-strain genomes for metagenomic binning, comparative biology and taxonomic classification.</title>
        <authorList>
            <person name="Goeker M."/>
        </authorList>
    </citation>
    <scope>NUCLEOTIDE SEQUENCE [LARGE SCALE GENOMIC DNA]</scope>
    <source>
        <strain evidence="1 2">DSM 29661</strain>
    </source>
</reference>
<organism evidence="1 2">
    <name type="scientific">Rivihabitans pingtungensis</name>
    <dbReference type="NCBI Taxonomy" id="1054498"/>
    <lineage>
        <taxon>Bacteria</taxon>
        <taxon>Pseudomonadati</taxon>
        <taxon>Pseudomonadota</taxon>
        <taxon>Betaproteobacteria</taxon>
        <taxon>Neisseriales</taxon>
        <taxon>Aquaspirillaceae</taxon>
        <taxon>Rivihabitans</taxon>
    </lineage>
</organism>
<proteinExistence type="predicted"/>
<dbReference type="AlphaFoldDB" id="A0A318LF40"/>
<sequence>MLFRNAGWKVIAPLANTRGYDLELQRDGHRIAVQVKNYTRKCSLAGAFALMGHDVILLDLDPDQNLHKLFRADTDDAGSEACLFVPALMKNQPGATITVLSHAQWQQSQAGDYRDAKVVICDCSPVLAENPAGLIGQFDYCIIPTTLNPLGIAKNANVITRTFAHIRSLNPRAELFCLINGYDSSKAVEKKNEVLLTHLQKEIDRYAQHDPKCRLIPPDEAKVRHSSALLYWGYHIVDGSRPQLAFREVAGRSYPRTDFLQLAEYLENHTDLATLREPRG</sequence>
<dbReference type="InterPro" id="IPR027417">
    <property type="entry name" value="P-loop_NTPase"/>
</dbReference>
<dbReference type="Proteomes" id="UP000247555">
    <property type="component" value="Unassembled WGS sequence"/>
</dbReference>
<dbReference type="SUPFAM" id="SSF52540">
    <property type="entry name" value="P-loop containing nucleoside triphosphate hydrolases"/>
    <property type="match status" value="1"/>
</dbReference>
<comment type="caution">
    <text evidence="1">The sequence shown here is derived from an EMBL/GenBank/DDBJ whole genome shotgun (WGS) entry which is preliminary data.</text>
</comment>
<gene>
    <name evidence="1" type="ORF">DFR34_1048</name>
</gene>
<accession>A0A318LF40</accession>
<protein>
    <submittedName>
        <fullName evidence="1">Cellulose biosynthesis protein BcsQ</fullName>
    </submittedName>
</protein>